<dbReference type="EMBL" id="LT899436">
    <property type="protein sequence ID" value="SNR15662.1"/>
    <property type="molecule type" value="Genomic_DNA"/>
</dbReference>
<sequence length="140" mass="15723">MEFSKIIAVSGKPGLYEILSQTKAGVIVKSLLDGKRMPITATHNVSLLENIAIFTYEEDIPLGEVFKNIANKEDNKEAISHKESANKLTSYFAEVLPGYDEERVYTSNIKKVIQWYNILVKAGFDFTSLNEEVASSEEEE</sequence>
<accession>A0A238U984</accession>
<dbReference type="InterPro" id="IPR049281">
    <property type="entry name" value="BVU_3817-like_C_sf"/>
</dbReference>
<name>A0A238U984_9FLAO</name>
<dbReference type="Gene3D" id="2.30.30.730">
    <property type="match status" value="1"/>
</dbReference>
<feature type="domain" description="DUF6852" evidence="2">
    <location>
        <begin position="51"/>
        <end position="119"/>
    </location>
</feature>
<evidence type="ECO:0000313" key="4">
    <source>
        <dbReference type="Proteomes" id="UP000215214"/>
    </source>
</evidence>
<evidence type="ECO:0000259" key="2">
    <source>
        <dbReference type="Pfam" id="PF21186"/>
    </source>
</evidence>
<dbReference type="Proteomes" id="UP000215214">
    <property type="component" value="Chromosome TJEJU"/>
</dbReference>
<proteinExistence type="predicted"/>
<feature type="domain" description="DUF5606" evidence="1">
    <location>
        <begin position="4"/>
        <end position="48"/>
    </location>
</feature>
<dbReference type="RefSeq" id="WP_095071609.1">
    <property type="nucleotide sequence ID" value="NZ_LT899436.1"/>
</dbReference>
<organism evidence="3 4">
    <name type="scientific">Tenacibaculum jejuense</name>
    <dbReference type="NCBI Taxonomy" id="584609"/>
    <lineage>
        <taxon>Bacteria</taxon>
        <taxon>Pseudomonadati</taxon>
        <taxon>Bacteroidota</taxon>
        <taxon>Flavobacteriia</taxon>
        <taxon>Flavobacteriales</taxon>
        <taxon>Flavobacteriaceae</taxon>
        <taxon>Tenacibaculum</taxon>
    </lineage>
</organism>
<protein>
    <submittedName>
        <fullName evidence="3">Uncharacterized protein</fullName>
    </submittedName>
</protein>
<dbReference type="OrthoDB" id="675198at2"/>
<evidence type="ECO:0000313" key="3">
    <source>
        <dbReference type="EMBL" id="SNR15662.1"/>
    </source>
</evidence>
<dbReference type="InterPro" id="IPR049282">
    <property type="entry name" value="BVU_3817_N_sf"/>
</dbReference>
<dbReference type="Pfam" id="PF18347">
    <property type="entry name" value="DUF5606"/>
    <property type="match status" value="1"/>
</dbReference>
<dbReference type="InterPro" id="IPR049280">
    <property type="entry name" value="DUF6852"/>
</dbReference>
<dbReference type="KEGG" id="tje:TJEJU_1959"/>
<dbReference type="Pfam" id="PF21186">
    <property type="entry name" value="DUF6852"/>
    <property type="match status" value="1"/>
</dbReference>
<dbReference type="Gene3D" id="1.10.10.1650">
    <property type="match status" value="1"/>
</dbReference>
<dbReference type="AlphaFoldDB" id="A0A238U984"/>
<dbReference type="InterPro" id="IPR041218">
    <property type="entry name" value="DUF5606"/>
</dbReference>
<gene>
    <name evidence="3" type="ORF">TJEJU_1959</name>
</gene>
<evidence type="ECO:0000259" key="1">
    <source>
        <dbReference type="Pfam" id="PF18347"/>
    </source>
</evidence>
<reference evidence="3 4" key="1">
    <citation type="submission" date="2017-07" db="EMBL/GenBank/DDBJ databases">
        <authorList>
            <person name="Sun Z.S."/>
            <person name="Albrecht U."/>
            <person name="Echele G."/>
            <person name="Lee C.C."/>
        </authorList>
    </citation>
    <scope>NUCLEOTIDE SEQUENCE [LARGE SCALE GENOMIC DNA]</scope>
    <source>
        <strain evidence="4">type strain: KCTC 22618</strain>
    </source>
</reference>
<keyword evidence="4" id="KW-1185">Reference proteome</keyword>